<accession>A0A432W3T0</accession>
<dbReference type="AlphaFoldDB" id="A0A432W3T0"/>
<dbReference type="Proteomes" id="UP000288293">
    <property type="component" value="Unassembled WGS sequence"/>
</dbReference>
<name>A0A432W3T0_9GAMM</name>
<organism evidence="1 2">
    <name type="scientific">Aliidiomarina minuta</name>
    <dbReference type="NCBI Taxonomy" id="880057"/>
    <lineage>
        <taxon>Bacteria</taxon>
        <taxon>Pseudomonadati</taxon>
        <taxon>Pseudomonadota</taxon>
        <taxon>Gammaproteobacteria</taxon>
        <taxon>Alteromonadales</taxon>
        <taxon>Idiomarinaceae</taxon>
        <taxon>Aliidiomarina</taxon>
    </lineage>
</organism>
<evidence type="ECO:0000313" key="2">
    <source>
        <dbReference type="Proteomes" id="UP000288293"/>
    </source>
</evidence>
<gene>
    <name evidence="1" type="ORF">CWE09_12330</name>
</gene>
<proteinExistence type="predicted"/>
<sequence length="98" mass="11339">MRNNEQKMERAIIQALTEVCEQAKPRVTGFSWLTHDVDYQRFPESLQVTLVFTEQTSEAQIEHGLERLVTEVQWALEPIAGTVIPPDQIEARREHSVH</sequence>
<keyword evidence="2" id="KW-1185">Reference proteome</keyword>
<dbReference type="EMBL" id="PIPL01000003">
    <property type="protein sequence ID" value="RUO23929.1"/>
    <property type="molecule type" value="Genomic_DNA"/>
</dbReference>
<protein>
    <recommendedName>
        <fullName evidence="3">Fis family transcriptional regulator</fullName>
    </recommendedName>
</protein>
<dbReference type="OrthoDB" id="6996126at2"/>
<reference evidence="1 2" key="1">
    <citation type="journal article" date="2011" name="Front. Microbiol.">
        <title>Genomic signatures of strain selection and enhancement in Bacillus atrophaeus var. globigii, a historical biowarfare simulant.</title>
        <authorList>
            <person name="Gibbons H.S."/>
            <person name="Broomall S.M."/>
            <person name="McNew L.A."/>
            <person name="Daligault H."/>
            <person name="Chapman C."/>
            <person name="Bruce D."/>
            <person name="Karavis M."/>
            <person name="Krepps M."/>
            <person name="McGregor P.A."/>
            <person name="Hong C."/>
            <person name="Park K.H."/>
            <person name="Akmal A."/>
            <person name="Feldman A."/>
            <person name="Lin J.S."/>
            <person name="Chang W.E."/>
            <person name="Higgs B.W."/>
            <person name="Demirev P."/>
            <person name="Lindquist J."/>
            <person name="Liem A."/>
            <person name="Fochler E."/>
            <person name="Read T.D."/>
            <person name="Tapia R."/>
            <person name="Johnson S."/>
            <person name="Bishop-Lilly K.A."/>
            <person name="Detter C."/>
            <person name="Han C."/>
            <person name="Sozhamannan S."/>
            <person name="Rosenzweig C.N."/>
            <person name="Skowronski E.W."/>
        </authorList>
    </citation>
    <scope>NUCLEOTIDE SEQUENCE [LARGE SCALE GENOMIC DNA]</scope>
    <source>
        <strain evidence="1 2">MLST1</strain>
    </source>
</reference>
<evidence type="ECO:0008006" key="3">
    <source>
        <dbReference type="Google" id="ProtNLM"/>
    </source>
</evidence>
<comment type="caution">
    <text evidence="1">The sequence shown here is derived from an EMBL/GenBank/DDBJ whole genome shotgun (WGS) entry which is preliminary data.</text>
</comment>
<evidence type="ECO:0000313" key="1">
    <source>
        <dbReference type="EMBL" id="RUO23929.1"/>
    </source>
</evidence>
<dbReference type="RefSeq" id="WP_126804349.1">
    <property type="nucleotide sequence ID" value="NZ_PIPL01000003.1"/>
</dbReference>